<evidence type="ECO:0000256" key="1">
    <source>
        <dbReference type="ARBA" id="ARBA00022801"/>
    </source>
</evidence>
<evidence type="ECO:0000313" key="4">
    <source>
        <dbReference type="Proteomes" id="UP000184514"/>
    </source>
</evidence>
<dbReference type="GO" id="GO:0042781">
    <property type="term" value="F:3'-tRNA processing endoribonuclease activity"/>
    <property type="evidence" value="ECO:0007669"/>
    <property type="project" value="TreeGrafter"/>
</dbReference>
<dbReference type="InterPro" id="IPR044094">
    <property type="entry name" value="AtsA-like_MBL-fold"/>
</dbReference>
<keyword evidence="4" id="KW-1185">Reference proteome</keyword>
<dbReference type="AlphaFoldDB" id="A0A1L9NU37"/>
<dbReference type="EC" id="3.1.-.-" evidence="3"/>
<organism evidence="3 4">
    <name type="scientific">Planktotalea frisia</name>
    <dbReference type="NCBI Taxonomy" id="696762"/>
    <lineage>
        <taxon>Bacteria</taxon>
        <taxon>Pseudomonadati</taxon>
        <taxon>Pseudomonadota</taxon>
        <taxon>Alphaproteobacteria</taxon>
        <taxon>Rhodobacterales</taxon>
        <taxon>Paracoccaceae</taxon>
        <taxon>Planktotalea</taxon>
    </lineage>
</organism>
<dbReference type="EMBL" id="MLCB01000166">
    <property type="protein sequence ID" value="OJI92815.1"/>
    <property type="molecule type" value="Genomic_DNA"/>
</dbReference>
<dbReference type="InterPro" id="IPR036866">
    <property type="entry name" value="RibonucZ/Hydroxyglut_hydro"/>
</dbReference>
<evidence type="ECO:0000259" key="2">
    <source>
        <dbReference type="SMART" id="SM00849"/>
    </source>
</evidence>
<evidence type="ECO:0000313" key="3">
    <source>
        <dbReference type="EMBL" id="OJI92815.1"/>
    </source>
</evidence>
<dbReference type="Gene3D" id="3.60.15.10">
    <property type="entry name" value="Ribonuclease Z/Hydroxyacylglutathione hydrolase-like"/>
    <property type="match status" value="1"/>
</dbReference>
<dbReference type="SMART" id="SM00849">
    <property type="entry name" value="Lactamase_B"/>
    <property type="match status" value="1"/>
</dbReference>
<proteinExistence type="predicted"/>
<dbReference type="CDD" id="cd07719">
    <property type="entry name" value="arylsulfatase_AtsA-like_MBL-fold"/>
    <property type="match status" value="1"/>
</dbReference>
<dbReference type="InterPro" id="IPR001279">
    <property type="entry name" value="Metallo-B-lactamas"/>
</dbReference>
<feature type="domain" description="Metallo-beta-lactamase" evidence="2">
    <location>
        <begin position="23"/>
        <end position="236"/>
    </location>
</feature>
<name>A0A1L9NU37_9RHOB</name>
<accession>A0A1L9NU37</accession>
<dbReference type="RefSeq" id="WP_072631499.1">
    <property type="nucleotide sequence ID" value="NZ_JABBAN010000144.1"/>
</dbReference>
<keyword evidence="1 3" id="KW-0378">Hydrolase</keyword>
<dbReference type="Pfam" id="PF12706">
    <property type="entry name" value="Lactamase_B_2"/>
    <property type="match status" value="1"/>
</dbReference>
<dbReference type="PANTHER" id="PTHR46018:SF2">
    <property type="entry name" value="ZINC PHOSPHODIESTERASE ELAC PROTEIN 1"/>
    <property type="match status" value="1"/>
</dbReference>
<dbReference type="PANTHER" id="PTHR46018">
    <property type="entry name" value="ZINC PHOSPHODIESTERASE ELAC PROTEIN 1"/>
    <property type="match status" value="1"/>
</dbReference>
<sequence length="298" mass="32739">MSLSTKFTTLGTAGGPVPKLHRTQPAHVITRGERVILIDCGEGAMQQLMRAGIDFRRVHKIILSHHHFDHIGSLFTCLGINMMLQRRQPITVYGPVGTHQIIEGLLSACDVPSAIGFGVSGQTLPHPREFVQVEEIKAGDSFEIDDIRISCCENTHYRSEEDFGTEGPVSLSLRFDAPDRSIVYTGDTGPCSLVEELAKGAQLLVGEMMLAEQIIAQLQEKNPHMTEQRIAMMGQHLHAHHLSPEQLGELAQRAGVAHVVAVHIPLDSISSETAPDYTARISRRFSGKVTIANDLDQF</sequence>
<dbReference type="Proteomes" id="UP000184514">
    <property type="component" value="Unassembled WGS sequence"/>
</dbReference>
<comment type="caution">
    <text evidence="3">The sequence shown here is derived from an EMBL/GenBank/DDBJ whole genome shotgun (WGS) entry which is preliminary data.</text>
</comment>
<dbReference type="SUPFAM" id="SSF56281">
    <property type="entry name" value="Metallo-hydrolase/oxidoreductase"/>
    <property type="match status" value="1"/>
</dbReference>
<gene>
    <name evidence="3" type="primary">rbn_2</name>
    <name evidence="3" type="ORF">PFRI_29810</name>
</gene>
<reference evidence="3 4" key="1">
    <citation type="submission" date="2016-10" db="EMBL/GenBank/DDBJ databases">
        <title>Genome sequence of Planktotalea frisia SH6-1.</title>
        <authorList>
            <person name="Poehlein A."/>
            <person name="Bakenhus I."/>
            <person name="Voget S."/>
            <person name="Brinkhoff T."/>
            <person name="Simon M."/>
        </authorList>
    </citation>
    <scope>NUCLEOTIDE SEQUENCE [LARGE SCALE GENOMIC DNA]</scope>
    <source>
        <strain evidence="3 4">SH6-1</strain>
    </source>
</reference>
<dbReference type="STRING" id="696762.PFRI_29810"/>
<protein>
    <submittedName>
        <fullName evidence="3">Ribonuclease BN</fullName>
        <ecNumber evidence="3">3.1.-.-</ecNumber>
    </submittedName>
</protein>
<dbReference type="OrthoDB" id="9803916at2"/>